<reference evidence="3" key="1">
    <citation type="journal article" date="2020" name="Cell">
        <title>Large-Scale Comparative Analyses of Tick Genomes Elucidate Their Genetic Diversity and Vector Capacities.</title>
        <authorList>
            <consortium name="Tick Genome and Microbiome Consortium (TIGMIC)"/>
            <person name="Jia N."/>
            <person name="Wang J."/>
            <person name="Shi W."/>
            <person name="Du L."/>
            <person name="Sun Y."/>
            <person name="Zhan W."/>
            <person name="Jiang J.F."/>
            <person name="Wang Q."/>
            <person name="Zhang B."/>
            <person name="Ji P."/>
            <person name="Bell-Sakyi L."/>
            <person name="Cui X.M."/>
            <person name="Yuan T.T."/>
            <person name="Jiang B.G."/>
            <person name="Yang W.F."/>
            <person name="Lam T.T."/>
            <person name="Chang Q.C."/>
            <person name="Ding S.J."/>
            <person name="Wang X.J."/>
            <person name="Zhu J.G."/>
            <person name="Ruan X.D."/>
            <person name="Zhao L."/>
            <person name="Wei J.T."/>
            <person name="Ye R.Z."/>
            <person name="Que T.C."/>
            <person name="Du C.H."/>
            <person name="Zhou Y.H."/>
            <person name="Cheng J.X."/>
            <person name="Dai P.F."/>
            <person name="Guo W.B."/>
            <person name="Han X.H."/>
            <person name="Huang E.J."/>
            <person name="Li L.F."/>
            <person name="Wei W."/>
            <person name="Gao Y.C."/>
            <person name="Liu J.Z."/>
            <person name="Shao H.Z."/>
            <person name="Wang X."/>
            <person name="Wang C.C."/>
            <person name="Yang T.C."/>
            <person name="Huo Q.B."/>
            <person name="Li W."/>
            <person name="Chen H.Y."/>
            <person name="Chen S.E."/>
            <person name="Zhou L.G."/>
            <person name="Ni X.B."/>
            <person name="Tian J.H."/>
            <person name="Sheng Y."/>
            <person name="Liu T."/>
            <person name="Pan Y.S."/>
            <person name="Xia L.Y."/>
            <person name="Li J."/>
            <person name="Zhao F."/>
            <person name="Cao W.C."/>
        </authorList>
    </citation>
    <scope>NUCLEOTIDE SEQUENCE</scope>
    <source>
        <strain evidence="3">Rsan-2018</strain>
    </source>
</reference>
<dbReference type="EMBL" id="JABSTV010001250">
    <property type="protein sequence ID" value="KAH7956527.1"/>
    <property type="molecule type" value="Genomic_DNA"/>
</dbReference>
<sequence>MAYSMRDNYGSYSGYNESALEPLAPQNENEDNVVTGYYDPRYDKLFFAGELPPPTGDPEMEALYASSFVEVYSNEPSMTTSILVTPEKRSSRQKPRRRVSWSQQLPPRYNPSTFRSVPLLMCAAIVLLIVVLLILYWLGRYLDEEDGAETEAEAEEAKSDVGIVVRPYFTRETTRTEILATPPFVNATLSTRAAAMGQRLKAVEGEKNVDWFRKRSNLCGWEAAVRATGSYYQLWLRDQACLEIPARGIPDV</sequence>
<dbReference type="Proteomes" id="UP000821837">
    <property type="component" value="Unassembled WGS sequence"/>
</dbReference>
<proteinExistence type="predicted"/>
<keyword evidence="2" id="KW-1133">Transmembrane helix</keyword>
<evidence type="ECO:0000256" key="1">
    <source>
        <dbReference type="SAM" id="MobiDB-lite"/>
    </source>
</evidence>
<name>A0A9D4SWF4_RHISA</name>
<keyword evidence="2" id="KW-0812">Transmembrane</keyword>
<reference evidence="3" key="2">
    <citation type="submission" date="2021-09" db="EMBL/GenBank/DDBJ databases">
        <authorList>
            <person name="Jia N."/>
            <person name="Wang J."/>
            <person name="Shi W."/>
            <person name="Du L."/>
            <person name="Sun Y."/>
            <person name="Zhan W."/>
            <person name="Jiang J."/>
            <person name="Wang Q."/>
            <person name="Zhang B."/>
            <person name="Ji P."/>
            <person name="Sakyi L.B."/>
            <person name="Cui X."/>
            <person name="Yuan T."/>
            <person name="Jiang B."/>
            <person name="Yang W."/>
            <person name="Lam T.T.-Y."/>
            <person name="Chang Q."/>
            <person name="Ding S."/>
            <person name="Wang X."/>
            <person name="Zhu J."/>
            <person name="Ruan X."/>
            <person name="Zhao L."/>
            <person name="Wei J."/>
            <person name="Que T."/>
            <person name="Du C."/>
            <person name="Cheng J."/>
            <person name="Dai P."/>
            <person name="Han X."/>
            <person name="Huang E."/>
            <person name="Gao Y."/>
            <person name="Liu J."/>
            <person name="Shao H."/>
            <person name="Ye R."/>
            <person name="Li L."/>
            <person name="Wei W."/>
            <person name="Wang X."/>
            <person name="Wang C."/>
            <person name="Huo Q."/>
            <person name="Li W."/>
            <person name="Guo W."/>
            <person name="Chen H."/>
            <person name="Chen S."/>
            <person name="Zhou L."/>
            <person name="Zhou L."/>
            <person name="Ni X."/>
            <person name="Tian J."/>
            <person name="Zhou Y."/>
            <person name="Sheng Y."/>
            <person name="Liu T."/>
            <person name="Pan Y."/>
            <person name="Xia L."/>
            <person name="Li J."/>
            <person name="Zhao F."/>
            <person name="Cao W."/>
        </authorList>
    </citation>
    <scope>NUCLEOTIDE SEQUENCE</scope>
    <source>
        <strain evidence="3">Rsan-2018</strain>
        <tissue evidence="3">Larvae</tissue>
    </source>
</reference>
<protein>
    <submittedName>
        <fullName evidence="3">Uncharacterized protein</fullName>
    </submittedName>
</protein>
<evidence type="ECO:0000256" key="2">
    <source>
        <dbReference type="SAM" id="Phobius"/>
    </source>
</evidence>
<evidence type="ECO:0000313" key="4">
    <source>
        <dbReference type="Proteomes" id="UP000821837"/>
    </source>
</evidence>
<gene>
    <name evidence="3" type="ORF">HPB52_010191</name>
</gene>
<evidence type="ECO:0000313" key="3">
    <source>
        <dbReference type="EMBL" id="KAH7956527.1"/>
    </source>
</evidence>
<feature type="region of interest" description="Disordered" evidence="1">
    <location>
        <begin position="84"/>
        <end position="104"/>
    </location>
</feature>
<dbReference type="AlphaFoldDB" id="A0A9D4SWF4"/>
<feature type="transmembrane region" description="Helical" evidence="2">
    <location>
        <begin position="117"/>
        <end position="138"/>
    </location>
</feature>
<organism evidence="3 4">
    <name type="scientific">Rhipicephalus sanguineus</name>
    <name type="common">Brown dog tick</name>
    <name type="synonym">Ixodes sanguineus</name>
    <dbReference type="NCBI Taxonomy" id="34632"/>
    <lineage>
        <taxon>Eukaryota</taxon>
        <taxon>Metazoa</taxon>
        <taxon>Ecdysozoa</taxon>
        <taxon>Arthropoda</taxon>
        <taxon>Chelicerata</taxon>
        <taxon>Arachnida</taxon>
        <taxon>Acari</taxon>
        <taxon>Parasitiformes</taxon>
        <taxon>Ixodida</taxon>
        <taxon>Ixodoidea</taxon>
        <taxon>Ixodidae</taxon>
        <taxon>Rhipicephalinae</taxon>
        <taxon>Rhipicephalus</taxon>
        <taxon>Rhipicephalus</taxon>
    </lineage>
</organism>
<accession>A0A9D4SWF4</accession>
<keyword evidence="4" id="KW-1185">Reference proteome</keyword>
<keyword evidence="2" id="KW-0472">Membrane</keyword>
<comment type="caution">
    <text evidence="3">The sequence shown here is derived from an EMBL/GenBank/DDBJ whole genome shotgun (WGS) entry which is preliminary data.</text>
</comment>